<protein>
    <recommendedName>
        <fullName evidence="3">Glycosyltransferase</fullName>
    </recommendedName>
</protein>
<organism evidence="1 2">
    <name type="scientific">Physocladia obscura</name>
    <dbReference type="NCBI Taxonomy" id="109957"/>
    <lineage>
        <taxon>Eukaryota</taxon>
        <taxon>Fungi</taxon>
        <taxon>Fungi incertae sedis</taxon>
        <taxon>Chytridiomycota</taxon>
        <taxon>Chytridiomycota incertae sedis</taxon>
        <taxon>Chytridiomycetes</taxon>
        <taxon>Chytridiales</taxon>
        <taxon>Chytriomycetaceae</taxon>
        <taxon>Physocladia</taxon>
    </lineage>
</organism>
<comment type="caution">
    <text evidence="1">The sequence shown here is derived from an EMBL/GenBank/DDBJ whole genome shotgun (WGS) entry which is preliminary data.</text>
</comment>
<name>A0AAD5T2X8_9FUNG</name>
<dbReference type="AlphaFoldDB" id="A0AAD5T2X8"/>
<keyword evidence="2" id="KW-1185">Reference proteome</keyword>
<dbReference type="Proteomes" id="UP001211907">
    <property type="component" value="Unassembled WGS sequence"/>
</dbReference>
<dbReference type="EMBL" id="JADGJH010001290">
    <property type="protein sequence ID" value="KAJ3115449.1"/>
    <property type="molecule type" value="Genomic_DNA"/>
</dbReference>
<proteinExistence type="predicted"/>
<accession>A0AAD5T2X8</accession>
<reference evidence="1" key="1">
    <citation type="submission" date="2020-05" db="EMBL/GenBank/DDBJ databases">
        <title>Phylogenomic resolution of chytrid fungi.</title>
        <authorList>
            <person name="Stajich J.E."/>
            <person name="Amses K."/>
            <person name="Simmons R."/>
            <person name="Seto K."/>
            <person name="Myers J."/>
            <person name="Bonds A."/>
            <person name="Quandt C.A."/>
            <person name="Barry K."/>
            <person name="Liu P."/>
            <person name="Grigoriev I."/>
            <person name="Longcore J.E."/>
            <person name="James T.Y."/>
        </authorList>
    </citation>
    <scope>NUCLEOTIDE SEQUENCE</scope>
    <source>
        <strain evidence="1">JEL0513</strain>
    </source>
</reference>
<evidence type="ECO:0000313" key="2">
    <source>
        <dbReference type="Proteomes" id="UP001211907"/>
    </source>
</evidence>
<sequence>MQCYTIRYTTPRHAGPVTRLFQSSSNATKYTTQRILYYNTHAGAASNMAAVARAMDITLDSFSPAHVSGYGMSGARAKKLLHEGHVDAVCGLYDTVIIADTIPHGRAILLSLLQKVAPQRCRARVVVEITNRFDWDVKDKRAYYKMFRELIKLSTLKTGRLYGQLFWVANNNVEQRYMEDKLGIWMPKGSVRIIRPVGYAGDYSYPSDLEVPDTTMFAARTHDTTHIFEKFQTVHHVPLIIFPFNHNYGGPKNLLKFKGWIDVPYQYSVMKFYENIAYGVPQFIPTPMFFEYLMKSKLHFTHCIFIEDLKNYVLIDKKHEKKLKKQNALNTLQEPPKTITNFPEWSAYMDYYDPVFAPYVYYFDSYDDLRNQRLLESTREVDWKRVRELGPRFYKKYRDNVVLKEWSQLFQEMGFETST</sequence>
<gene>
    <name evidence="1" type="ORF">HK100_001344</name>
</gene>
<evidence type="ECO:0000313" key="1">
    <source>
        <dbReference type="EMBL" id="KAJ3115449.1"/>
    </source>
</evidence>
<evidence type="ECO:0008006" key="3">
    <source>
        <dbReference type="Google" id="ProtNLM"/>
    </source>
</evidence>